<dbReference type="InterPro" id="IPR012434">
    <property type="entry name" value="DUF1631"/>
</dbReference>
<feature type="region of interest" description="Disordered" evidence="1">
    <location>
        <begin position="224"/>
        <end position="252"/>
    </location>
</feature>
<accession>A0A975H3A3</accession>
<dbReference type="RefSeq" id="WP_208009367.1">
    <property type="nucleotide sequence ID" value="NZ_CP071796.1"/>
</dbReference>
<proteinExistence type="predicted"/>
<reference evidence="2" key="1">
    <citation type="submission" date="2021-03" db="EMBL/GenBank/DDBJ databases">
        <title>Ottowia sp. 27C isolated from the cloaca of a Giant Asian pond turtle (Heosemys grandis).</title>
        <authorList>
            <person name="Spergser J."/>
            <person name="Busse H.-J."/>
        </authorList>
    </citation>
    <scope>NUCLEOTIDE SEQUENCE</scope>
    <source>
        <strain evidence="2">27C</strain>
    </source>
</reference>
<dbReference type="AlphaFoldDB" id="A0A975H3A3"/>
<dbReference type="Proteomes" id="UP000663903">
    <property type="component" value="Chromosome"/>
</dbReference>
<dbReference type="EMBL" id="CP071796">
    <property type="protein sequence ID" value="QTD45619.1"/>
    <property type="molecule type" value="Genomic_DNA"/>
</dbReference>
<dbReference type="KEGG" id="otd:J1M35_01455"/>
<evidence type="ECO:0000313" key="2">
    <source>
        <dbReference type="EMBL" id="QTD45619.1"/>
    </source>
</evidence>
<organism evidence="2 3">
    <name type="scientific">Ottowia testudinis</name>
    <dbReference type="NCBI Taxonomy" id="2816950"/>
    <lineage>
        <taxon>Bacteria</taxon>
        <taxon>Pseudomonadati</taxon>
        <taxon>Pseudomonadota</taxon>
        <taxon>Betaproteobacteria</taxon>
        <taxon>Burkholderiales</taxon>
        <taxon>Comamonadaceae</taxon>
        <taxon>Ottowia</taxon>
    </lineage>
</organism>
<evidence type="ECO:0000313" key="3">
    <source>
        <dbReference type="Proteomes" id="UP000663903"/>
    </source>
</evidence>
<name>A0A975H3A3_9BURK</name>
<keyword evidence="3" id="KW-1185">Reference proteome</keyword>
<dbReference type="Pfam" id="PF07793">
    <property type="entry name" value="DUF1631"/>
    <property type="match status" value="1"/>
</dbReference>
<evidence type="ECO:0000256" key="1">
    <source>
        <dbReference type="SAM" id="MobiDB-lite"/>
    </source>
</evidence>
<gene>
    <name evidence="2" type="ORF">J1M35_01455</name>
</gene>
<sequence length="797" mass="86719">MVTPLTPPPTEHRIARQVRERFVDALDGLIIELMGRIQGQLAQLAQGGAKGTSLSEMQLALEASASFQRERQAWVAAVRQGWREALNAPRGAGGSLASQKASLGLVDDEIVERKIVASRMGSAVLEAAGAEFNNLRLRIQYLDRTSDLTPRDVLRPEVFAQQLIKAWTGCGLTRPMWALVHLPVQAEMVTRMVAAYQHANAALVEHGVMAEIDLKSLVRRTDGGAAVTGPGAPPEGAWGAAPRGQAGGRTPPAPAATRFDAPMTTASAYGAVADPPEVRASALARAAQETRMLTAATPMARVRQRAQGVLGQLRRLMSERVADFDGTTPPGPPSPQLARALTEVVTPFAVTELLDSRTGAATLPAASVDAVATRLRQRATELKTKADKPSEKAIIEIVALMFQAILAEERIPPTIRVWFARLQIPVLRLALAEPDFFASIEHPARQLIDRMGACALGFDATTITGSRLEREIKRIVQVIEQYPETGRRVYQLVLDEFKKFLGRSLTEGRSAHQMATLAQQVEQKEALAIQYTIELRRMLASLLVADEVREFLFRVWSEVLAMAAVRRGPQADETLRYKQAAADLLWAVSPKSDRAERSRVVQQLSGLLQALRAGMDTLALDPDEQDGHIKRINDAVTQAFVSRDDGLSAERLAELSRSLAGLEDVVTDDAEGDVLLDPGMIELMFGVEGDALEVIAEGGSQPSDGILRWAHELELGAWFALDFQGQVGQVQYVWRSQRGQLHLFSAGGGTSYLVQTRRMASYLQAGLLVPVEDEALTVRATREALGKLNAEPAQLLH</sequence>
<protein>
    <submittedName>
        <fullName evidence="2">DUF1631 domain-containing protein</fullName>
    </submittedName>
</protein>